<dbReference type="AlphaFoldDB" id="A0A4Z2GI68"/>
<feature type="region of interest" description="Disordered" evidence="1">
    <location>
        <begin position="213"/>
        <end position="277"/>
    </location>
</feature>
<proteinExistence type="predicted"/>
<gene>
    <name evidence="2" type="ORF">EYF80_036539</name>
</gene>
<evidence type="ECO:0000256" key="1">
    <source>
        <dbReference type="SAM" id="MobiDB-lite"/>
    </source>
</evidence>
<evidence type="ECO:0000313" key="3">
    <source>
        <dbReference type="Proteomes" id="UP000314294"/>
    </source>
</evidence>
<reference evidence="2 3" key="1">
    <citation type="submission" date="2019-03" db="EMBL/GenBank/DDBJ databases">
        <title>First draft genome of Liparis tanakae, snailfish: a comprehensive survey of snailfish specific genes.</title>
        <authorList>
            <person name="Kim W."/>
            <person name="Song I."/>
            <person name="Jeong J.-H."/>
            <person name="Kim D."/>
            <person name="Kim S."/>
            <person name="Ryu S."/>
            <person name="Song J.Y."/>
            <person name="Lee S.K."/>
        </authorList>
    </citation>
    <scope>NUCLEOTIDE SEQUENCE [LARGE SCALE GENOMIC DNA]</scope>
    <source>
        <tissue evidence="2">Muscle</tissue>
    </source>
</reference>
<feature type="region of interest" description="Disordered" evidence="1">
    <location>
        <begin position="142"/>
        <end position="190"/>
    </location>
</feature>
<comment type="caution">
    <text evidence="2">The sequence shown here is derived from an EMBL/GenBank/DDBJ whole genome shotgun (WGS) entry which is preliminary data.</text>
</comment>
<name>A0A4Z2GI68_9TELE</name>
<feature type="compositionally biased region" description="Basic and acidic residues" evidence="1">
    <location>
        <begin position="142"/>
        <end position="170"/>
    </location>
</feature>
<dbReference type="EMBL" id="SRLO01000521">
    <property type="protein sequence ID" value="TNN53248.1"/>
    <property type="molecule type" value="Genomic_DNA"/>
</dbReference>
<keyword evidence="3" id="KW-1185">Reference proteome</keyword>
<sequence>MNCRCHGAGQSGDVIPILRVIRLPPAVLRLFRRTFFKDAMVFLASFDLTRMNYARPFVSSTFSPRTSSPRPPPRGAVAMKPDQKTNKIEHRLKIWIIWQFGVRFSCLCTDRRCDHILFMSVHFSLHNGSNRQAETGGFCRREDARNSTRPISERQGKRLPSEVEDIRSSVDGDNEAETIGGPESEDDGFAEIGRRSTEVASLTIRPIFPVSSGRTAPTELEPVRRGAGAPPWPAASSKTAAAPRMEAADNGRCAIRADGEMKGGQRASATEPPIKTT</sequence>
<dbReference type="Proteomes" id="UP000314294">
    <property type="component" value="Unassembled WGS sequence"/>
</dbReference>
<protein>
    <submittedName>
        <fullName evidence="2">Uncharacterized protein</fullName>
    </submittedName>
</protein>
<organism evidence="2 3">
    <name type="scientific">Liparis tanakae</name>
    <name type="common">Tanaka's snailfish</name>
    <dbReference type="NCBI Taxonomy" id="230148"/>
    <lineage>
        <taxon>Eukaryota</taxon>
        <taxon>Metazoa</taxon>
        <taxon>Chordata</taxon>
        <taxon>Craniata</taxon>
        <taxon>Vertebrata</taxon>
        <taxon>Euteleostomi</taxon>
        <taxon>Actinopterygii</taxon>
        <taxon>Neopterygii</taxon>
        <taxon>Teleostei</taxon>
        <taxon>Neoteleostei</taxon>
        <taxon>Acanthomorphata</taxon>
        <taxon>Eupercaria</taxon>
        <taxon>Perciformes</taxon>
        <taxon>Cottioidei</taxon>
        <taxon>Cottales</taxon>
        <taxon>Liparidae</taxon>
        <taxon>Liparis</taxon>
    </lineage>
</organism>
<accession>A0A4Z2GI68</accession>
<feature type="region of interest" description="Disordered" evidence="1">
    <location>
        <begin position="61"/>
        <end position="83"/>
    </location>
</feature>
<evidence type="ECO:0000313" key="2">
    <source>
        <dbReference type="EMBL" id="TNN53248.1"/>
    </source>
</evidence>